<protein>
    <submittedName>
        <fullName evidence="1">Uncharacterized protein</fullName>
    </submittedName>
</protein>
<reference evidence="1 2" key="1">
    <citation type="submission" date="2024-04" db="EMBL/GenBank/DDBJ databases">
        <title>Novel species of the genus Ideonella isolated from streams.</title>
        <authorList>
            <person name="Lu H."/>
        </authorList>
    </citation>
    <scope>NUCLEOTIDE SEQUENCE [LARGE SCALE GENOMIC DNA]</scope>
    <source>
        <strain evidence="1 2">DXS22W</strain>
    </source>
</reference>
<comment type="caution">
    <text evidence="1">The sequence shown here is derived from an EMBL/GenBank/DDBJ whole genome shotgun (WGS) entry which is preliminary data.</text>
</comment>
<accession>A0ABU9CDK4</accession>
<organism evidence="1 2">
    <name type="scientific">Pseudaquabacterium inlustre</name>
    <dbReference type="NCBI Taxonomy" id="2984192"/>
    <lineage>
        <taxon>Bacteria</taxon>
        <taxon>Pseudomonadati</taxon>
        <taxon>Pseudomonadota</taxon>
        <taxon>Betaproteobacteria</taxon>
        <taxon>Burkholderiales</taxon>
        <taxon>Sphaerotilaceae</taxon>
        <taxon>Pseudaquabacterium</taxon>
    </lineage>
</organism>
<gene>
    <name evidence="1" type="ORF">AACH10_00865</name>
</gene>
<sequence length="82" mass="8534">MPALMTTDAPPPPALPPQEAAALAEFRLLMAGDGHDVDLARLRLDRAYARGCLALARGSTAPGLQAAADALGQWLRVSVSRA</sequence>
<keyword evidence="2" id="KW-1185">Reference proteome</keyword>
<dbReference type="Proteomes" id="UP001365405">
    <property type="component" value="Unassembled WGS sequence"/>
</dbReference>
<proteinExistence type="predicted"/>
<evidence type="ECO:0000313" key="1">
    <source>
        <dbReference type="EMBL" id="MEK8048784.1"/>
    </source>
</evidence>
<dbReference type="RefSeq" id="WP_341408459.1">
    <property type="nucleotide sequence ID" value="NZ_JBBUTH010000001.1"/>
</dbReference>
<evidence type="ECO:0000313" key="2">
    <source>
        <dbReference type="Proteomes" id="UP001365405"/>
    </source>
</evidence>
<dbReference type="EMBL" id="JBBUTH010000001">
    <property type="protein sequence ID" value="MEK8048784.1"/>
    <property type="molecule type" value="Genomic_DNA"/>
</dbReference>
<name>A0ABU9CDK4_9BURK</name>